<dbReference type="Gene3D" id="3.40.50.720">
    <property type="entry name" value="NAD(P)-binding Rossmann-like Domain"/>
    <property type="match status" value="1"/>
</dbReference>
<dbReference type="GO" id="GO:0000166">
    <property type="term" value="F:nucleotide binding"/>
    <property type="evidence" value="ECO:0007669"/>
    <property type="project" value="InterPro"/>
</dbReference>
<gene>
    <name evidence="5" type="ORF">QJ521_04525</name>
</gene>
<proteinExistence type="inferred from homology"/>
<comment type="caution">
    <text evidence="5">The sequence shown here is derived from an EMBL/GenBank/DDBJ whole genome shotgun (WGS) entry which is preliminary data.</text>
</comment>
<name>A0AAW6UBD6_9MOLU</name>
<dbReference type="RefSeq" id="WP_282839246.1">
    <property type="nucleotide sequence ID" value="NZ_JASCXW010000011.1"/>
</dbReference>
<dbReference type="Proteomes" id="UP001431532">
    <property type="component" value="Unassembled WGS sequence"/>
</dbReference>
<dbReference type="InterPro" id="IPR050984">
    <property type="entry name" value="Gfo/Idh/MocA_domain"/>
</dbReference>
<feature type="domain" description="GFO/IDH/MocA-like oxidoreductase" evidence="4">
    <location>
        <begin position="129"/>
        <end position="242"/>
    </location>
</feature>
<comment type="similarity">
    <text evidence="1">Belongs to the Gfo/Idh/MocA family.</text>
</comment>
<dbReference type="Pfam" id="PF01408">
    <property type="entry name" value="GFO_IDH_MocA"/>
    <property type="match status" value="1"/>
</dbReference>
<keyword evidence="2" id="KW-0560">Oxidoreductase</keyword>
<dbReference type="Pfam" id="PF22725">
    <property type="entry name" value="GFO_IDH_MocA_C3"/>
    <property type="match status" value="1"/>
</dbReference>
<dbReference type="GO" id="GO:0016491">
    <property type="term" value="F:oxidoreductase activity"/>
    <property type="evidence" value="ECO:0007669"/>
    <property type="project" value="UniProtKB-KW"/>
</dbReference>
<organism evidence="5 6">
    <name type="scientific">Peloplasma aerotolerans</name>
    <dbReference type="NCBI Taxonomy" id="3044389"/>
    <lineage>
        <taxon>Bacteria</taxon>
        <taxon>Bacillati</taxon>
        <taxon>Mycoplasmatota</taxon>
        <taxon>Mollicutes</taxon>
        <taxon>Acholeplasmatales</taxon>
        <taxon>Acholeplasmataceae</taxon>
        <taxon>Peloplasma</taxon>
    </lineage>
</organism>
<dbReference type="InterPro" id="IPR000683">
    <property type="entry name" value="Gfo/Idh/MocA-like_OxRdtase_N"/>
</dbReference>
<evidence type="ECO:0000256" key="2">
    <source>
        <dbReference type="ARBA" id="ARBA00023002"/>
    </source>
</evidence>
<evidence type="ECO:0000313" key="5">
    <source>
        <dbReference type="EMBL" id="MDI6452821.1"/>
    </source>
</evidence>
<keyword evidence="6" id="KW-1185">Reference proteome</keyword>
<protein>
    <submittedName>
        <fullName evidence="5">Gfo/Idh/MocA family oxidoreductase</fullName>
    </submittedName>
</protein>
<evidence type="ECO:0000256" key="1">
    <source>
        <dbReference type="ARBA" id="ARBA00010928"/>
    </source>
</evidence>
<dbReference type="PANTHER" id="PTHR22604:SF105">
    <property type="entry name" value="TRANS-1,2-DIHYDROBENZENE-1,2-DIOL DEHYDROGENASE"/>
    <property type="match status" value="1"/>
</dbReference>
<dbReference type="PANTHER" id="PTHR22604">
    <property type="entry name" value="OXIDOREDUCTASES"/>
    <property type="match status" value="1"/>
</dbReference>
<feature type="domain" description="Gfo/Idh/MocA-like oxidoreductase N-terminal" evidence="3">
    <location>
        <begin position="2"/>
        <end position="118"/>
    </location>
</feature>
<dbReference type="AlphaFoldDB" id="A0AAW6UBD6"/>
<sequence>MIKFGIMGAGNIANKFCEAAKGIGVNLYAVASRDIEKAEAFKNRNGIEKAYGSYTSMLEDPLVDCVYIATPHGLHYEHMMLALEHGKHILCEKAFTLNEKQAKVVLDKAHTKDCFVMEALWTRFLPTIRDVQALVLDGIIGDVIKVEANFGFKASKDDDSRLFAPHLGGGALLDIGIYPLTFADLFLGTPQKIESTVVYYHTGVDLSSEITLSYPNATARLKFSFDHNLPIEGFIRGTNGYIHMPMFIGAEHALIYNQNGTLIKEIKHPHDVNGMEYEILEMIKCIANGRKESYIMPHEKTLSLLNQMDQLRKQWNLIYPQEK</sequence>
<evidence type="ECO:0000259" key="4">
    <source>
        <dbReference type="Pfam" id="PF22725"/>
    </source>
</evidence>
<dbReference type="EMBL" id="JASCXW010000011">
    <property type="protein sequence ID" value="MDI6452821.1"/>
    <property type="molecule type" value="Genomic_DNA"/>
</dbReference>
<dbReference type="Gene3D" id="3.30.360.10">
    <property type="entry name" value="Dihydrodipicolinate Reductase, domain 2"/>
    <property type="match status" value="1"/>
</dbReference>
<dbReference type="SUPFAM" id="SSF55347">
    <property type="entry name" value="Glyceraldehyde-3-phosphate dehydrogenase-like, C-terminal domain"/>
    <property type="match status" value="1"/>
</dbReference>
<accession>A0AAW6UBD6</accession>
<evidence type="ECO:0000313" key="6">
    <source>
        <dbReference type="Proteomes" id="UP001431532"/>
    </source>
</evidence>
<dbReference type="InterPro" id="IPR055170">
    <property type="entry name" value="GFO_IDH_MocA-like_dom"/>
</dbReference>
<reference evidence="5" key="1">
    <citation type="submission" date="2023-05" db="EMBL/GenBank/DDBJ databases">
        <title>Mariniplasma microaerophilum sp. nov., a novel anaerobic mollicute isolated from terrestrial mud volcano, Taman Peninsula, Russia.</title>
        <authorList>
            <person name="Khomyakova M.A."/>
            <person name="Merkel A.Y."/>
            <person name="Slobodkin A.I."/>
        </authorList>
    </citation>
    <scope>NUCLEOTIDE SEQUENCE</scope>
    <source>
        <strain evidence="5">M4Ah</strain>
    </source>
</reference>
<dbReference type="SUPFAM" id="SSF51735">
    <property type="entry name" value="NAD(P)-binding Rossmann-fold domains"/>
    <property type="match status" value="1"/>
</dbReference>
<dbReference type="InterPro" id="IPR036291">
    <property type="entry name" value="NAD(P)-bd_dom_sf"/>
</dbReference>
<evidence type="ECO:0000259" key="3">
    <source>
        <dbReference type="Pfam" id="PF01408"/>
    </source>
</evidence>